<organism evidence="2">
    <name type="scientific">Triticum urartu</name>
    <name type="common">Red wild einkorn</name>
    <name type="synonym">Crithodium urartu</name>
    <dbReference type="NCBI Taxonomy" id="4572"/>
    <lineage>
        <taxon>Eukaryota</taxon>
        <taxon>Viridiplantae</taxon>
        <taxon>Streptophyta</taxon>
        <taxon>Embryophyta</taxon>
        <taxon>Tracheophyta</taxon>
        <taxon>Spermatophyta</taxon>
        <taxon>Magnoliopsida</taxon>
        <taxon>Liliopsida</taxon>
        <taxon>Poales</taxon>
        <taxon>Poaceae</taxon>
        <taxon>BOP clade</taxon>
        <taxon>Pooideae</taxon>
        <taxon>Triticodae</taxon>
        <taxon>Triticeae</taxon>
        <taxon>Triticinae</taxon>
        <taxon>Triticum</taxon>
    </lineage>
</organism>
<evidence type="ECO:0000313" key="2">
    <source>
        <dbReference type="EMBL" id="EMS47695.1"/>
    </source>
</evidence>
<dbReference type="EMBL" id="KD257058">
    <property type="protein sequence ID" value="EMS47695.1"/>
    <property type="molecule type" value="Genomic_DNA"/>
</dbReference>
<proteinExistence type="predicted"/>
<reference evidence="2" key="1">
    <citation type="journal article" date="2013" name="Nature">
        <title>Draft genome of the wheat A-genome progenitor Triticum urartu.</title>
        <authorList>
            <person name="Ling H.Q."/>
            <person name="Zhao S."/>
            <person name="Liu D."/>
            <person name="Wang J."/>
            <person name="Sun H."/>
            <person name="Zhang C."/>
            <person name="Fan H."/>
            <person name="Li D."/>
            <person name="Dong L."/>
            <person name="Tao Y."/>
            <person name="Gao C."/>
            <person name="Wu H."/>
            <person name="Li Y."/>
            <person name="Cui Y."/>
            <person name="Guo X."/>
            <person name="Zheng S."/>
            <person name="Wang B."/>
            <person name="Yu K."/>
            <person name="Liang Q."/>
            <person name="Yang W."/>
            <person name="Lou X."/>
            <person name="Chen J."/>
            <person name="Feng M."/>
            <person name="Jian J."/>
            <person name="Zhang X."/>
            <person name="Luo G."/>
            <person name="Jiang Y."/>
            <person name="Liu J."/>
            <person name="Wang Z."/>
            <person name="Sha Y."/>
            <person name="Zhang B."/>
            <person name="Wu H."/>
            <person name="Tang D."/>
            <person name="Shen Q."/>
            <person name="Xue P."/>
            <person name="Zou S."/>
            <person name="Wang X."/>
            <person name="Liu X."/>
            <person name="Wang F."/>
            <person name="Yang Y."/>
            <person name="An X."/>
            <person name="Dong Z."/>
            <person name="Zhang K."/>
            <person name="Zhang X."/>
            <person name="Luo M.C."/>
            <person name="Dvorak J."/>
            <person name="Tong Y."/>
            <person name="Wang J."/>
            <person name="Yang H."/>
            <person name="Li Z."/>
            <person name="Wang D."/>
            <person name="Zhang A."/>
            <person name="Wang J."/>
        </authorList>
    </citation>
    <scope>NUCLEOTIDE SEQUENCE</scope>
</reference>
<name>M7Z5N4_TRIUA</name>
<sequence>MASRVDDEGSREEERVRGSESSGDSQQLTGGRLSQFSLLLHLVLFLHPHLSLPPTPAVGVWKPRAPLCILTGFRPPALSAHPCRTPPLPPPQEHLEVEPDVSYPLPEVKVCSSSEFI</sequence>
<gene>
    <name evidence="2" type="ORF">TRIUR3_17710</name>
</gene>
<protein>
    <submittedName>
        <fullName evidence="2">Uncharacterized protein</fullName>
    </submittedName>
</protein>
<accession>M7Z5N4</accession>
<feature type="compositionally biased region" description="Basic and acidic residues" evidence="1">
    <location>
        <begin position="1"/>
        <end position="18"/>
    </location>
</feature>
<feature type="region of interest" description="Disordered" evidence="1">
    <location>
        <begin position="1"/>
        <end position="29"/>
    </location>
</feature>
<evidence type="ECO:0000256" key="1">
    <source>
        <dbReference type="SAM" id="MobiDB-lite"/>
    </source>
</evidence>
<dbReference type="AlphaFoldDB" id="M7Z5N4"/>